<dbReference type="Proteomes" id="UP000195570">
    <property type="component" value="Unassembled WGS sequence"/>
</dbReference>
<dbReference type="AlphaFoldDB" id="A0A1G4I418"/>
<keyword evidence="4" id="KW-1185">Reference proteome</keyword>
<organism evidence="3 4">
    <name type="scientific">Trypanosoma equiperdum</name>
    <dbReference type="NCBI Taxonomy" id="5694"/>
    <lineage>
        <taxon>Eukaryota</taxon>
        <taxon>Discoba</taxon>
        <taxon>Euglenozoa</taxon>
        <taxon>Kinetoplastea</taxon>
        <taxon>Metakinetoplastina</taxon>
        <taxon>Trypanosomatida</taxon>
        <taxon>Trypanosomatidae</taxon>
        <taxon>Trypanosoma</taxon>
    </lineage>
</organism>
<evidence type="ECO:0000313" key="4">
    <source>
        <dbReference type="Proteomes" id="UP000195570"/>
    </source>
</evidence>
<dbReference type="RefSeq" id="XP_067078042.1">
    <property type="nucleotide sequence ID" value="XM_067221941.1"/>
</dbReference>
<dbReference type="VEuPathDB" id="TriTrypDB:TEOVI_000779500"/>
<evidence type="ECO:0000256" key="2">
    <source>
        <dbReference type="SAM" id="MobiDB-lite"/>
    </source>
</evidence>
<feature type="compositionally biased region" description="Polar residues" evidence="2">
    <location>
        <begin position="392"/>
        <end position="403"/>
    </location>
</feature>
<evidence type="ECO:0000313" key="3">
    <source>
        <dbReference type="EMBL" id="SCU66617.1"/>
    </source>
</evidence>
<feature type="compositionally biased region" description="Basic and acidic residues" evidence="2">
    <location>
        <begin position="408"/>
        <end position="417"/>
    </location>
</feature>
<name>A0A1G4I418_TRYEQ</name>
<reference evidence="3" key="1">
    <citation type="submission" date="2016-09" db="EMBL/GenBank/DDBJ databases">
        <authorList>
            <person name="Hebert L."/>
            <person name="Moumen B."/>
        </authorList>
    </citation>
    <scope>NUCLEOTIDE SEQUENCE [LARGE SCALE GENOMIC DNA]</scope>
    <source>
        <strain evidence="3">OVI</strain>
    </source>
</reference>
<keyword evidence="1" id="KW-0175">Coiled coil</keyword>
<feature type="compositionally biased region" description="Polar residues" evidence="2">
    <location>
        <begin position="653"/>
        <end position="663"/>
    </location>
</feature>
<evidence type="ECO:0000256" key="1">
    <source>
        <dbReference type="SAM" id="Coils"/>
    </source>
</evidence>
<dbReference type="GeneID" id="92381729"/>
<feature type="region of interest" description="Disordered" evidence="2">
    <location>
        <begin position="392"/>
        <end position="445"/>
    </location>
</feature>
<feature type="region of interest" description="Disordered" evidence="2">
    <location>
        <begin position="571"/>
        <end position="670"/>
    </location>
</feature>
<protein>
    <submittedName>
        <fullName evidence="3">Uncharacterized protein</fullName>
    </submittedName>
</protein>
<gene>
    <name evidence="3" type="ORF">TEOVI_000779500</name>
</gene>
<comment type="caution">
    <text evidence="3">The sequence shown here is derived from an EMBL/GenBank/DDBJ whole genome shotgun (WGS) entry which is preliminary data.</text>
</comment>
<feature type="coiled-coil region" evidence="1">
    <location>
        <begin position="486"/>
        <end position="513"/>
    </location>
</feature>
<dbReference type="EMBL" id="CZPT02000578">
    <property type="protein sequence ID" value="SCU66617.1"/>
    <property type="molecule type" value="Genomic_DNA"/>
</dbReference>
<feature type="compositionally biased region" description="Polar residues" evidence="2">
    <location>
        <begin position="418"/>
        <end position="432"/>
    </location>
</feature>
<proteinExistence type="predicted"/>
<feature type="region of interest" description="Disordered" evidence="2">
    <location>
        <begin position="31"/>
        <end position="55"/>
    </location>
</feature>
<accession>A0A1G4I418</accession>
<sequence>MVNQTAGEEARVFVNNQNTRVATVTLPTLTKRSGGRALDGATDNSDSDGSREDMRDLNGYQTLKNAGKTLSSKDVHPRLEGVYHRVMRQLQWRANYGSVGTPPLGIRLGVESDKDSKVPERTFEQEELMNSNMSLTSTLLPEATPSLVKKRPSSQSVGKNLILSSPMKGDEGDEGALLAQQPCPKTLRLIVEEVTNTIVEKLKIAQIGSIKSCLCQVFESRALLDRLLKEIPSYSQFQGDGERLLTPMKLQELYQEFRKQPTVLPNACYVRDPVNGSVLACTGDMCAAANDPEVPPVDEQPVPQQQEQVAEQPKTLMSSQFTLCQQSVSLTGTWVGSEAKKPLQMNFAEAAIPATYGKSSRIPQNVESPSKNKAPDMKLKFAPRPAAIVTSGSIQQDLSSEVSTVGREGGDLTREHSVPTSSSRSHCTSKLDTQYAPLSGGGKPKELSEVAKCHQETRYVSVGVVTDSNSTTTVTCEKYDELVRYVESLHVDIEEKKREIKLLKEELSEEQQYTSRKKKVVQYLRETLYRECSALRSQLTIVQQKQIQYQTALKDQQRSLTGMQASPIYFQSPAGVCGGDRKRNNSFSRGEFWRPPSSGVSRPGAYESSRGLNNSASDLTRRPTPGSAQSHRRHGTHSDENDENASVDDPSTDIGSSYTTRNMNAYDGRGGGLNRSMSMTRDVISIDCTAVQSLLDLVLLAVENDQVLPASASKARNANMEIIGKAMVTDPETSERRARKHFELVQRKMKENYARSRGELLAALNTKEREITKIKNATDKQYLEKFLREQVDELRSSYRRIRRATVENLSELWNSVYLMMDGILNRATVVDASLRDNEKLYTSFTALQDLVSAGTSLIGPMLTTEYGRGYHPWPLKLRNTSEPFRVMLRARYGETQLQPIHEEMSAFNDLYVNAHQYVTRNHVVPQLKRPAVGPTLRQLCALLVLNSATTNEVWQQVSEKYGREKNLQRHIALLNFSLVSLMYRQRVLADRSAAALREAGMDMKLIGLPVQRRVNRIAEELHKVIAERSTVRRQRVDNARDVYRIWKATQINIYEGYATPAMPPRLTLVRCDARGAADLGPFTPHLRGESNAEPRLHMTTDSRRAMHELINREGADDVLGSDGISHASTSAILSPTAAAAETNE</sequence>